<evidence type="ECO:0000313" key="2">
    <source>
        <dbReference type="Proteomes" id="UP000015531"/>
    </source>
</evidence>
<reference evidence="1 2" key="1">
    <citation type="journal article" date="2013" name="Genome Announc.">
        <title>Draft Genome Sequence of Sphingobium lactosutens Strain DS20T, Isolated from a Hexachlorocyclohexane Dumpsite.</title>
        <authorList>
            <person name="Kumar R."/>
            <person name="Dwivedi V."/>
            <person name="Negi V."/>
            <person name="Khurana J.P."/>
            <person name="Lal R."/>
        </authorList>
    </citation>
    <scope>NUCLEOTIDE SEQUENCE [LARGE SCALE GENOMIC DNA]</scope>
    <source>
        <strain evidence="1 2">DS20</strain>
    </source>
</reference>
<dbReference type="Proteomes" id="UP000015531">
    <property type="component" value="Unassembled WGS sequence"/>
</dbReference>
<evidence type="ECO:0000313" key="1">
    <source>
        <dbReference type="EMBL" id="EQB12329.1"/>
    </source>
</evidence>
<accession>T0IRR5</accession>
<dbReference type="AlphaFoldDB" id="T0IRR5"/>
<gene>
    <name evidence="1" type="ORF">RLDS_19470</name>
</gene>
<proteinExistence type="predicted"/>
<sequence>MFGGVKLAIEDEAGLVQAVLSVNSLIQDINDFANANPRIEAKAKIRFPTGVLRTAAYHRQELKFIPDSRIRTNLSYACMTHDVFRWLIARTTIAGQARDMVVKEAICLTGSVCEAMTLWPGQQGLGKSKSFTDRVARLRELEVVTEEVEADLLWVWEVRCREHLAGVSVQEWNHYTLEHWRRSVMAMRALRSGLAKWRE</sequence>
<comment type="caution">
    <text evidence="1">The sequence shown here is derived from an EMBL/GenBank/DDBJ whole genome shotgun (WGS) entry which is preliminary data.</text>
</comment>
<protein>
    <submittedName>
        <fullName evidence="1">Uncharacterized protein</fullName>
    </submittedName>
</protein>
<name>T0IRR5_9SPHN</name>
<organism evidence="1 2">
    <name type="scientific">Sphingobium lactosutens DS20</name>
    <dbReference type="NCBI Taxonomy" id="1331060"/>
    <lineage>
        <taxon>Bacteria</taxon>
        <taxon>Pseudomonadati</taxon>
        <taxon>Pseudomonadota</taxon>
        <taxon>Alphaproteobacteria</taxon>
        <taxon>Sphingomonadales</taxon>
        <taxon>Sphingomonadaceae</taxon>
        <taxon>Sphingobium</taxon>
    </lineage>
</organism>
<dbReference type="EMBL" id="ATDP01000103">
    <property type="protein sequence ID" value="EQB12329.1"/>
    <property type="molecule type" value="Genomic_DNA"/>
</dbReference>
<keyword evidence="2" id="KW-1185">Reference proteome</keyword>